<evidence type="ECO:0000313" key="2">
    <source>
        <dbReference type="Proteomes" id="UP000220768"/>
    </source>
</evidence>
<organism evidence="1 2">
    <name type="scientific">Rhizobium chutanense</name>
    <dbReference type="NCBI Taxonomy" id="2035448"/>
    <lineage>
        <taxon>Bacteria</taxon>
        <taxon>Pseudomonadati</taxon>
        <taxon>Pseudomonadota</taxon>
        <taxon>Alphaproteobacteria</taxon>
        <taxon>Hyphomicrobiales</taxon>
        <taxon>Rhizobiaceae</taxon>
        <taxon>Rhizobium/Agrobacterium group</taxon>
        <taxon>Rhizobium</taxon>
    </lineage>
</organism>
<name>A0A2A6J1U2_9HYPH</name>
<protein>
    <submittedName>
        <fullName evidence="1">Uncharacterized protein</fullName>
    </submittedName>
</protein>
<gene>
    <name evidence="1" type="ORF">CO666_32920</name>
</gene>
<dbReference type="AlphaFoldDB" id="A0A2A6J1U2"/>
<evidence type="ECO:0000313" key="1">
    <source>
        <dbReference type="EMBL" id="PDT00015.1"/>
    </source>
</evidence>
<proteinExistence type="predicted"/>
<dbReference type="Proteomes" id="UP000220768">
    <property type="component" value="Unassembled WGS sequence"/>
</dbReference>
<dbReference type="EMBL" id="NWSV01000058">
    <property type="protein sequence ID" value="PDT00015.1"/>
    <property type="molecule type" value="Genomic_DNA"/>
</dbReference>
<reference evidence="1 2" key="1">
    <citation type="submission" date="2017-09" db="EMBL/GenBank/DDBJ databases">
        <title>Comparative genomics of rhizobia isolated from Phaseolus vulgaris in China.</title>
        <authorList>
            <person name="Tong W."/>
        </authorList>
    </citation>
    <scope>NUCLEOTIDE SEQUENCE [LARGE SCALE GENOMIC DNA]</scope>
    <source>
        <strain evidence="1 2">C5</strain>
    </source>
</reference>
<accession>A0A2A6J1U2</accession>
<comment type="caution">
    <text evidence="1">The sequence shown here is derived from an EMBL/GenBank/DDBJ whole genome shotgun (WGS) entry which is preliminary data.</text>
</comment>
<sequence length="65" mass="7123">KPDSLPSSSDAASISHRSRITAFPEYARNLPFSAQADLGIFSSVPIQVKQAFWQMTQGGLKTLDR</sequence>
<feature type="non-terminal residue" evidence="1">
    <location>
        <position position="1"/>
    </location>
</feature>
<keyword evidence="2" id="KW-1185">Reference proteome</keyword>